<comment type="caution">
    <text evidence="1">The sequence shown here is derived from an EMBL/GenBank/DDBJ whole genome shotgun (WGS) entry which is preliminary data.</text>
</comment>
<dbReference type="EMBL" id="JAODUO010000790">
    <property type="protein sequence ID" value="KAK2174595.1"/>
    <property type="molecule type" value="Genomic_DNA"/>
</dbReference>
<keyword evidence="2" id="KW-1185">Reference proteome</keyword>
<evidence type="ECO:0000313" key="2">
    <source>
        <dbReference type="Proteomes" id="UP001209878"/>
    </source>
</evidence>
<dbReference type="AlphaFoldDB" id="A0AAD9NLP0"/>
<dbReference type="Proteomes" id="UP001209878">
    <property type="component" value="Unassembled WGS sequence"/>
</dbReference>
<evidence type="ECO:0008006" key="3">
    <source>
        <dbReference type="Google" id="ProtNLM"/>
    </source>
</evidence>
<sequence length="122" mass="13928">MSVSHNPCVWFSIEQTAGCENRCNLSSSRTLSTGSPRGCVLLLMLYSLFTYDCVSCHESTQILKFADDTTVLRLITNADESAYRDQVNKLISWCSENNLELRVNKTKVRKKNLASFDRWQHS</sequence>
<organism evidence="1 2">
    <name type="scientific">Ridgeia piscesae</name>
    <name type="common">Tubeworm</name>
    <dbReference type="NCBI Taxonomy" id="27915"/>
    <lineage>
        <taxon>Eukaryota</taxon>
        <taxon>Metazoa</taxon>
        <taxon>Spiralia</taxon>
        <taxon>Lophotrochozoa</taxon>
        <taxon>Annelida</taxon>
        <taxon>Polychaeta</taxon>
        <taxon>Sedentaria</taxon>
        <taxon>Canalipalpata</taxon>
        <taxon>Sabellida</taxon>
        <taxon>Siboglinidae</taxon>
        <taxon>Ridgeia</taxon>
    </lineage>
</organism>
<name>A0AAD9NLP0_RIDPI</name>
<gene>
    <name evidence="1" type="ORF">NP493_790g01037</name>
</gene>
<accession>A0AAD9NLP0</accession>
<reference evidence="1" key="1">
    <citation type="journal article" date="2023" name="Mol. Biol. Evol.">
        <title>Third-Generation Sequencing Reveals the Adaptive Role of the Epigenome in Three Deep-Sea Polychaetes.</title>
        <authorList>
            <person name="Perez M."/>
            <person name="Aroh O."/>
            <person name="Sun Y."/>
            <person name="Lan Y."/>
            <person name="Juniper S.K."/>
            <person name="Young C.R."/>
            <person name="Angers B."/>
            <person name="Qian P.Y."/>
        </authorList>
    </citation>
    <scope>NUCLEOTIDE SEQUENCE</scope>
    <source>
        <strain evidence="1">R07B-5</strain>
    </source>
</reference>
<proteinExistence type="predicted"/>
<protein>
    <recommendedName>
        <fullName evidence="3">Reverse transcriptase domain-containing protein</fullName>
    </recommendedName>
</protein>
<evidence type="ECO:0000313" key="1">
    <source>
        <dbReference type="EMBL" id="KAK2174595.1"/>
    </source>
</evidence>